<dbReference type="Proteomes" id="UP000324222">
    <property type="component" value="Unassembled WGS sequence"/>
</dbReference>
<name>A0A5B7EYK7_PORTR</name>
<protein>
    <submittedName>
        <fullName evidence="1">Uncharacterized protein</fullName>
    </submittedName>
</protein>
<sequence length="63" mass="7239">MNADPFDSYLMTRSYFSASELENRNSLSALLRPWRAASLKNEEISSLRANRKRVFHLSNASFA</sequence>
<dbReference type="AlphaFoldDB" id="A0A5B7EYK7"/>
<accession>A0A5B7EYK7</accession>
<reference evidence="1 2" key="1">
    <citation type="submission" date="2019-05" db="EMBL/GenBank/DDBJ databases">
        <title>Another draft genome of Portunus trituberculatus and its Hox gene families provides insights of decapod evolution.</title>
        <authorList>
            <person name="Jeong J.-H."/>
            <person name="Song I."/>
            <person name="Kim S."/>
            <person name="Choi T."/>
            <person name="Kim D."/>
            <person name="Ryu S."/>
            <person name="Kim W."/>
        </authorList>
    </citation>
    <scope>NUCLEOTIDE SEQUENCE [LARGE SCALE GENOMIC DNA]</scope>
    <source>
        <tissue evidence="1">Muscle</tissue>
    </source>
</reference>
<evidence type="ECO:0000313" key="1">
    <source>
        <dbReference type="EMBL" id="MPC39332.1"/>
    </source>
</evidence>
<dbReference type="EMBL" id="VSRR010004330">
    <property type="protein sequence ID" value="MPC39332.1"/>
    <property type="molecule type" value="Genomic_DNA"/>
</dbReference>
<gene>
    <name evidence="1" type="ORF">E2C01_032865</name>
</gene>
<organism evidence="1 2">
    <name type="scientific">Portunus trituberculatus</name>
    <name type="common">Swimming crab</name>
    <name type="synonym">Neptunus trituberculatus</name>
    <dbReference type="NCBI Taxonomy" id="210409"/>
    <lineage>
        <taxon>Eukaryota</taxon>
        <taxon>Metazoa</taxon>
        <taxon>Ecdysozoa</taxon>
        <taxon>Arthropoda</taxon>
        <taxon>Crustacea</taxon>
        <taxon>Multicrustacea</taxon>
        <taxon>Malacostraca</taxon>
        <taxon>Eumalacostraca</taxon>
        <taxon>Eucarida</taxon>
        <taxon>Decapoda</taxon>
        <taxon>Pleocyemata</taxon>
        <taxon>Brachyura</taxon>
        <taxon>Eubrachyura</taxon>
        <taxon>Portunoidea</taxon>
        <taxon>Portunidae</taxon>
        <taxon>Portuninae</taxon>
        <taxon>Portunus</taxon>
    </lineage>
</organism>
<comment type="caution">
    <text evidence="1">The sequence shown here is derived from an EMBL/GenBank/DDBJ whole genome shotgun (WGS) entry which is preliminary data.</text>
</comment>
<keyword evidence="2" id="KW-1185">Reference proteome</keyword>
<evidence type="ECO:0000313" key="2">
    <source>
        <dbReference type="Proteomes" id="UP000324222"/>
    </source>
</evidence>
<proteinExistence type="predicted"/>